<proteinExistence type="predicted"/>
<keyword evidence="2" id="KW-1185">Reference proteome</keyword>
<accession>A0ABR1WGD1</accession>
<evidence type="ECO:0000313" key="2">
    <source>
        <dbReference type="Proteomes" id="UP001446871"/>
    </source>
</evidence>
<protein>
    <submittedName>
        <fullName evidence="1">Uncharacterized protein</fullName>
    </submittedName>
</protein>
<organism evidence="1 2">
    <name type="scientific">Apiospora saccharicola</name>
    <dbReference type="NCBI Taxonomy" id="335842"/>
    <lineage>
        <taxon>Eukaryota</taxon>
        <taxon>Fungi</taxon>
        <taxon>Dikarya</taxon>
        <taxon>Ascomycota</taxon>
        <taxon>Pezizomycotina</taxon>
        <taxon>Sordariomycetes</taxon>
        <taxon>Xylariomycetidae</taxon>
        <taxon>Amphisphaeriales</taxon>
        <taxon>Apiosporaceae</taxon>
        <taxon>Apiospora</taxon>
    </lineage>
</organism>
<reference evidence="1 2" key="1">
    <citation type="submission" date="2023-01" db="EMBL/GenBank/DDBJ databases">
        <title>Analysis of 21 Apiospora genomes using comparative genomics revels a genus with tremendous synthesis potential of carbohydrate active enzymes and secondary metabolites.</title>
        <authorList>
            <person name="Sorensen T."/>
        </authorList>
    </citation>
    <scope>NUCLEOTIDE SEQUENCE [LARGE SCALE GENOMIC DNA]</scope>
    <source>
        <strain evidence="1 2">CBS 83171</strain>
    </source>
</reference>
<dbReference type="EMBL" id="JAQQWM010000001">
    <property type="protein sequence ID" value="KAK8081229.1"/>
    <property type="molecule type" value="Genomic_DNA"/>
</dbReference>
<evidence type="ECO:0000313" key="1">
    <source>
        <dbReference type="EMBL" id="KAK8081229.1"/>
    </source>
</evidence>
<sequence>MDAKGWYDQPDDEDIYRPVNPQFDLTKWNDYLHYHMAPETIREIMDQGDEEQAIIQAIPRATTTYTLKENSTALNNNLLITYVGISAKRGNSLFAQCSGASPANVNLDDCSIKGIQLIALPSCKKEHMPALILSSKVGGDVLMWIKRWFYTPGPMKPAPNSRFNIPQAYLQHVQQCLDNNQGPEPYITGARHLPLGPDTMKLNGSTETQYLSWKRLYFESAAMVVPPTIKFALANFFKKEIEDIYQDCNSYAFEETNTPHDKPCPVGVRPADKYTSPFSYELLRHCYMRALMDDEPYMRAKGQIRYTDGYEPRLEYRLALFQSGVAGGLLHDDDVSPSPVPCHFASGCGKDLVLVRGMLPNGHSAVVLAFSPGADANNVGVRALYKQVLQDLFEWQHMLLQANNGLRAILGYRLGANPKAV</sequence>
<gene>
    <name evidence="1" type="ORF">PG996_000010</name>
</gene>
<dbReference type="Proteomes" id="UP001446871">
    <property type="component" value="Unassembled WGS sequence"/>
</dbReference>
<name>A0ABR1WGD1_9PEZI</name>
<comment type="caution">
    <text evidence="1">The sequence shown here is derived from an EMBL/GenBank/DDBJ whole genome shotgun (WGS) entry which is preliminary data.</text>
</comment>